<organism evidence="3 4">
    <name type="scientific">Acorus calamus</name>
    <name type="common">Sweet flag</name>
    <dbReference type="NCBI Taxonomy" id="4465"/>
    <lineage>
        <taxon>Eukaryota</taxon>
        <taxon>Viridiplantae</taxon>
        <taxon>Streptophyta</taxon>
        <taxon>Embryophyta</taxon>
        <taxon>Tracheophyta</taxon>
        <taxon>Spermatophyta</taxon>
        <taxon>Magnoliopsida</taxon>
        <taxon>Liliopsida</taxon>
        <taxon>Acoraceae</taxon>
        <taxon>Acorus</taxon>
    </lineage>
</organism>
<dbReference type="PROSITE" id="PS51722">
    <property type="entry name" value="G_TR_2"/>
    <property type="match status" value="1"/>
</dbReference>
<dbReference type="FunFam" id="3.30.70.240:FF:000002">
    <property type="entry name" value="GTP-binding protein TypA"/>
    <property type="match status" value="1"/>
</dbReference>
<sequence length="749" mass="82606">MEMAIGFCSPVKLSVPPNQARRNPNKAFPNNSLSARPTVGTGRGSLCSRPRPCVGVRYSVSSAAEAAAAAATDAESGKKAQLMTRRDVRNIAIVAHVDHGKTTLVDAMLRQAKVFRDNQFVQERIMDSNDLERERGITILSKNTSIFYKDTKINIIDTPGHSDFGGEVERVLNMVEGVLLVVDSVEGPMPQTRFVLKKALEFGHAVVVVVNKIDRPSARPEFVINSTFELFIELNATDEQCDFQVIYASGIKGKAGLSPDNLADDLGPLFEAIIRCIPEPTIDKDGAMQMLSLMPAACWLIWLCRNEVAFKGVTPYVENIWGKVTSTEYEEHKGRIAIGRLHAGVLRKGMEVKVCTSDDSCRFAKISELFVYESFSRVAVDTVEAGDICAVCGISDVLIGETIADKNLGKPLPTIKVEEPTVKMAFSINTSPFVGREGKYVTSRNLRDRLYREVERNLAMKIEDGETAETFIVSGRGTLHITILIENIYPQGTYPHIFLRRREGYEFMVGPPKVINKRVNDKLLEPFEEHCMSSIGVGSFKDGPLSSSLEYLLIIATVEVPEEHMGSVVELLGRRRGQMFDMQAGSEGTSIVKYKMPTRGLLGLRNAILTASRGTAVLNTVFDSYGPWAGDISTRDLGSLVAFENGTTTSYALFSSQDRGQMFVGPGVEVYKGQIVGIHQRPSDLSLNVCKKKAATNVRSNKEQTVVLDTPLDYSLDDCIEYIQEDELLEVTPSSIRMCKNPKTTKKGR</sequence>
<dbReference type="NCBIfam" id="TIGR00231">
    <property type="entry name" value="small_GTP"/>
    <property type="match status" value="1"/>
</dbReference>
<dbReference type="InterPro" id="IPR000795">
    <property type="entry name" value="T_Tr_GTP-bd_dom"/>
</dbReference>
<dbReference type="PROSITE" id="PS00301">
    <property type="entry name" value="G_TR_1"/>
    <property type="match status" value="1"/>
</dbReference>
<dbReference type="Gene3D" id="3.30.70.240">
    <property type="match status" value="1"/>
</dbReference>
<name>A0AAV9END3_ACOCL</name>
<evidence type="ECO:0000313" key="4">
    <source>
        <dbReference type="Proteomes" id="UP001180020"/>
    </source>
</evidence>
<dbReference type="InterPro" id="IPR005225">
    <property type="entry name" value="Small_GTP-bd"/>
</dbReference>
<dbReference type="Gene3D" id="2.40.50.250">
    <property type="entry name" value="bipa protein"/>
    <property type="match status" value="1"/>
</dbReference>
<evidence type="ECO:0000313" key="3">
    <source>
        <dbReference type="EMBL" id="KAK1313718.1"/>
    </source>
</evidence>
<dbReference type="PRINTS" id="PR00315">
    <property type="entry name" value="ELONGATNFCT"/>
</dbReference>
<dbReference type="Pfam" id="PF00679">
    <property type="entry name" value="EFG_C"/>
    <property type="match status" value="1"/>
</dbReference>
<dbReference type="InterPro" id="IPR009000">
    <property type="entry name" value="Transl_B-barrel_sf"/>
</dbReference>
<dbReference type="Proteomes" id="UP001180020">
    <property type="component" value="Unassembled WGS sequence"/>
</dbReference>
<reference evidence="3" key="2">
    <citation type="submission" date="2023-06" db="EMBL/GenBank/DDBJ databases">
        <authorList>
            <person name="Ma L."/>
            <person name="Liu K.-W."/>
            <person name="Li Z."/>
            <person name="Hsiao Y.-Y."/>
            <person name="Qi Y."/>
            <person name="Fu T."/>
            <person name="Tang G."/>
            <person name="Zhang D."/>
            <person name="Sun W.-H."/>
            <person name="Liu D.-K."/>
            <person name="Li Y."/>
            <person name="Chen G.-Z."/>
            <person name="Liu X.-D."/>
            <person name="Liao X.-Y."/>
            <person name="Jiang Y.-T."/>
            <person name="Yu X."/>
            <person name="Hao Y."/>
            <person name="Huang J."/>
            <person name="Zhao X.-W."/>
            <person name="Ke S."/>
            <person name="Chen Y.-Y."/>
            <person name="Wu W.-L."/>
            <person name="Hsu J.-L."/>
            <person name="Lin Y.-F."/>
            <person name="Huang M.-D."/>
            <person name="Li C.-Y."/>
            <person name="Huang L."/>
            <person name="Wang Z.-W."/>
            <person name="Zhao X."/>
            <person name="Zhong W.-Y."/>
            <person name="Peng D.-H."/>
            <person name="Ahmad S."/>
            <person name="Lan S."/>
            <person name="Zhang J.-S."/>
            <person name="Tsai W.-C."/>
            <person name="Van De Peer Y."/>
            <person name="Liu Z.-J."/>
        </authorList>
    </citation>
    <scope>NUCLEOTIDE SEQUENCE</scope>
    <source>
        <strain evidence="3">CP</strain>
        <tissue evidence="3">Leaves</tissue>
    </source>
</reference>
<dbReference type="Gene3D" id="3.30.70.870">
    <property type="entry name" value="Elongation Factor G (Translational Gtpase), domain 3"/>
    <property type="match status" value="1"/>
</dbReference>
<evidence type="ECO:0000259" key="2">
    <source>
        <dbReference type="PROSITE" id="PS51722"/>
    </source>
</evidence>
<dbReference type="InterPro" id="IPR000640">
    <property type="entry name" value="EFG_V-like"/>
</dbReference>
<dbReference type="FunFam" id="2.40.50.250:FF:000001">
    <property type="entry name" value="GTP-binding protein TypA"/>
    <property type="match status" value="1"/>
</dbReference>
<evidence type="ECO:0000256" key="1">
    <source>
        <dbReference type="SAM" id="MobiDB-lite"/>
    </source>
</evidence>
<dbReference type="Pfam" id="PF03144">
    <property type="entry name" value="GTP_EFTU_D2"/>
    <property type="match status" value="1"/>
</dbReference>
<feature type="compositionally biased region" description="Polar residues" evidence="1">
    <location>
        <begin position="16"/>
        <end position="35"/>
    </location>
</feature>
<dbReference type="InterPro" id="IPR035647">
    <property type="entry name" value="EFG_III/V"/>
</dbReference>
<dbReference type="InterPro" id="IPR048876">
    <property type="entry name" value="BipA_C"/>
</dbReference>
<dbReference type="InterPro" id="IPR004161">
    <property type="entry name" value="EFTu-like_2"/>
</dbReference>
<dbReference type="AlphaFoldDB" id="A0AAV9END3"/>
<proteinExistence type="predicted"/>
<dbReference type="CDD" id="cd01891">
    <property type="entry name" value="TypA_BipA"/>
    <property type="match status" value="1"/>
</dbReference>
<dbReference type="GO" id="GO:0005525">
    <property type="term" value="F:GTP binding"/>
    <property type="evidence" value="ECO:0007669"/>
    <property type="project" value="InterPro"/>
</dbReference>
<dbReference type="FunFam" id="3.40.50.300:FF:000055">
    <property type="entry name" value="GTP-binding protein TypA"/>
    <property type="match status" value="1"/>
</dbReference>
<dbReference type="InterPro" id="IPR042116">
    <property type="entry name" value="TypA/BipA_C"/>
</dbReference>
<dbReference type="EMBL" id="JAUJYO010000006">
    <property type="protein sequence ID" value="KAK1313718.1"/>
    <property type="molecule type" value="Genomic_DNA"/>
</dbReference>
<feature type="region of interest" description="Disordered" evidence="1">
    <location>
        <begin position="16"/>
        <end position="46"/>
    </location>
</feature>
<dbReference type="InterPro" id="IPR027417">
    <property type="entry name" value="P-loop_NTPase"/>
</dbReference>
<dbReference type="CDD" id="cd03710">
    <property type="entry name" value="BipA_TypA_C"/>
    <property type="match status" value="1"/>
</dbReference>
<dbReference type="InterPro" id="IPR035651">
    <property type="entry name" value="BipA_V"/>
</dbReference>
<dbReference type="SUPFAM" id="SSF52540">
    <property type="entry name" value="P-loop containing nucleoside triphosphate hydrolases"/>
    <property type="match status" value="1"/>
</dbReference>
<dbReference type="GO" id="GO:0003924">
    <property type="term" value="F:GTPase activity"/>
    <property type="evidence" value="ECO:0007669"/>
    <property type="project" value="InterPro"/>
</dbReference>
<dbReference type="InterPro" id="IPR047041">
    <property type="entry name" value="BipA_GTP-bd_dom"/>
</dbReference>
<feature type="domain" description="Tr-type G" evidence="2">
    <location>
        <begin position="86"/>
        <end position="281"/>
    </location>
</feature>
<dbReference type="SUPFAM" id="SSF54980">
    <property type="entry name" value="EF-G C-terminal domain-like"/>
    <property type="match status" value="2"/>
</dbReference>
<dbReference type="SUPFAM" id="SSF50447">
    <property type="entry name" value="Translation proteins"/>
    <property type="match status" value="1"/>
</dbReference>
<dbReference type="InterPro" id="IPR047043">
    <property type="entry name" value="BipA_III"/>
</dbReference>
<dbReference type="CDD" id="cd16263">
    <property type="entry name" value="BipA_III"/>
    <property type="match status" value="1"/>
</dbReference>
<dbReference type="InterPro" id="IPR047042">
    <property type="entry name" value="BipA_II"/>
</dbReference>
<gene>
    <name evidence="3" type="ORF">QJS10_CPA06g01810</name>
</gene>
<reference evidence="3" key="1">
    <citation type="journal article" date="2023" name="Nat. Commun.">
        <title>Diploid and tetraploid genomes of Acorus and the evolution of monocots.</title>
        <authorList>
            <person name="Ma L."/>
            <person name="Liu K.W."/>
            <person name="Li Z."/>
            <person name="Hsiao Y.Y."/>
            <person name="Qi Y."/>
            <person name="Fu T."/>
            <person name="Tang G.D."/>
            <person name="Zhang D."/>
            <person name="Sun W.H."/>
            <person name="Liu D.K."/>
            <person name="Li Y."/>
            <person name="Chen G.Z."/>
            <person name="Liu X.D."/>
            <person name="Liao X.Y."/>
            <person name="Jiang Y.T."/>
            <person name="Yu X."/>
            <person name="Hao Y."/>
            <person name="Huang J."/>
            <person name="Zhao X.W."/>
            <person name="Ke S."/>
            <person name="Chen Y.Y."/>
            <person name="Wu W.L."/>
            <person name="Hsu J.L."/>
            <person name="Lin Y.F."/>
            <person name="Huang M.D."/>
            <person name="Li C.Y."/>
            <person name="Huang L."/>
            <person name="Wang Z.W."/>
            <person name="Zhao X."/>
            <person name="Zhong W.Y."/>
            <person name="Peng D.H."/>
            <person name="Ahmad S."/>
            <person name="Lan S."/>
            <person name="Zhang J.S."/>
            <person name="Tsai W.C."/>
            <person name="Van de Peer Y."/>
            <person name="Liu Z.J."/>
        </authorList>
    </citation>
    <scope>NUCLEOTIDE SEQUENCE</scope>
    <source>
        <strain evidence="3">CP</strain>
    </source>
</reference>
<dbReference type="Pfam" id="PF00009">
    <property type="entry name" value="GTP_EFTU"/>
    <property type="match status" value="1"/>
</dbReference>
<dbReference type="PANTHER" id="PTHR42908">
    <property type="entry name" value="TRANSLATION ELONGATION FACTOR-RELATED"/>
    <property type="match status" value="1"/>
</dbReference>
<dbReference type="Gene3D" id="3.40.50.300">
    <property type="entry name" value="P-loop containing nucleotide triphosphate hydrolases"/>
    <property type="match status" value="1"/>
</dbReference>
<comment type="caution">
    <text evidence="3">The sequence shown here is derived from an EMBL/GenBank/DDBJ whole genome shotgun (WGS) entry which is preliminary data.</text>
</comment>
<dbReference type="Gene3D" id="2.40.30.10">
    <property type="entry name" value="Translation factors"/>
    <property type="match status" value="1"/>
</dbReference>
<dbReference type="PANTHER" id="PTHR42908:SF8">
    <property type="entry name" value="TR-TYPE G DOMAIN-CONTAINING PROTEIN"/>
    <property type="match status" value="1"/>
</dbReference>
<dbReference type="CDD" id="cd03691">
    <property type="entry name" value="BipA_TypA_II"/>
    <property type="match status" value="1"/>
</dbReference>
<dbReference type="SMART" id="SM00838">
    <property type="entry name" value="EFG_C"/>
    <property type="match status" value="1"/>
</dbReference>
<keyword evidence="4" id="KW-1185">Reference proteome</keyword>
<dbReference type="GO" id="GO:1990904">
    <property type="term" value="C:ribonucleoprotein complex"/>
    <property type="evidence" value="ECO:0007669"/>
    <property type="project" value="TreeGrafter"/>
</dbReference>
<dbReference type="InterPro" id="IPR031157">
    <property type="entry name" value="G_TR_CS"/>
</dbReference>
<dbReference type="Pfam" id="PF21018">
    <property type="entry name" value="BipA_C"/>
    <property type="match status" value="1"/>
</dbReference>
<protein>
    <recommendedName>
        <fullName evidence="2">Tr-type G domain-containing protein</fullName>
    </recommendedName>
</protein>
<accession>A0AAV9END3</accession>
<dbReference type="GO" id="GO:0005829">
    <property type="term" value="C:cytosol"/>
    <property type="evidence" value="ECO:0007669"/>
    <property type="project" value="TreeGrafter"/>
</dbReference>